<protein>
    <recommendedName>
        <fullName evidence="6">Aminotransferase class I/classII large domain-containing protein</fullName>
    </recommendedName>
</protein>
<evidence type="ECO:0000256" key="3">
    <source>
        <dbReference type="ARBA" id="ARBA00022679"/>
    </source>
</evidence>
<dbReference type="InterPro" id="IPR004839">
    <property type="entry name" value="Aminotransferase_I/II_large"/>
</dbReference>
<evidence type="ECO:0000256" key="1">
    <source>
        <dbReference type="ARBA" id="ARBA00001933"/>
    </source>
</evidence>
<evidence type="ECO:0000256" key="4">
    <source>
        <dbReference type="ARBA" id="ARBA00022898"/>
    </source>
</evidence>
<dbReference type="PANTHER" id="PTHR43807:SF20">
    <property type="entry name" value="FI04487P"/>
    <property type="match status" value="1"/>
</dbReference>
<accession>A0ABZ2AW14</accession>
<dbReference type="InterPro" id="IPR015421">
    <property type="entry name" value="PyrdxlP-dep_Trfase_major"/>
</dbReference>
<sequence>MIGRRSTPWEVEKRSFVCYEAHLGHGRWSSNSGGRHDMASKVETVDADHATTFFPSTVAPSLSFQKRVYHGDRNPTSSFSPSLFRSPQEKGTPAAYTSEQLNFTPTNALLYARRMSSTPNAVIPQAKRMFDGATHKLDVWSIFTPANVPADCINLGQGFMNWAPPDWIRAESHECMDHDIMTNHYSHPRGRPRLLKAISKHYSPQFENIVARGKDLTNEEIVVTAGANCGMFAALTAHCGPGDEVICIEPYFDQYFASIHFQGAKAVFVPLHPPTGEGIKNGGDWTLNMDEFAAAFTPKTKAVIINTPHNPVGKVFTKQELEQIAKICIENNVLVLADEVYDCMVYDGKEHCRIATLPGMWERTLTVGSGGKSFACTGWRVGWLIGAPQLTAATLAAHSRIVFCTNSPMQEAVAVGLEKATEHKFFEEQVAAYQERRDVLCSYFDQIGLSYTKPEGSYFLLVDISPVKVPEGYPIVETCKGRGKDFEFCWWLCQELKVVGIPSSEFYSEEHVNIGERFARFAFCKDPELLHAAGKRLLKLKEYL</sequence>
<evidence type="ECO:0000259" key="6">
    <source>
        <dbReference type="Pfam" id="PF00155"/>
    </source>
</evidence>
<name>A0ABZ2AW14_9TREE</name>
<dbReference type="RefSeq" id="XP_064721608.1">
    <property type="nucleotide sequence ID" value="XM_064865536.1"/>
</dbReference>
<dbReference type="Proteomes" id="UP001432216">
    <property type="component" value="Chromosome 5"/>
</dbReference>
<feature type="domain" description="Aminotransferase class I/classII large" evidence="6">
    <location>
        <begin position="151"/>
        <end position="529"/>
    </location>
</feature>
<dbReference type="EMBL" id="CP143810">
    <property type="protein sequence ID" value="WVO22369.1"/>
    <property type="molecule type" value="Genomic_DNA"/>
</dbReference>
<dbReference type="InterPro" id="IPR051326">
    <property type="entry name" value="Kynurenine-oxoglutarate_AT"/>
</dbReference>
<dbReference type="SUPFAM" id="SSF53383">
    <property type="entry name" value="PLP-dependent transferases"/>
    <property type="match status" value="1"/>
</dbReference>
<keyword evidence="4" id="KW-0663">Pyridoxal phosphate</keyword>
<keyword evidence="8" id="KW-1185">Reference proteome</keyword>
<dbReference type="InterPro" id="IPR015422">
    <property type="entry name" value="PyrdxlP-dep_Trfase_small"/>
</dbReference>
<gene>
    <name evidence="7" type="ORF">IAS62_003699</name>
</gene>
<dbReference type="Gene3D" id="3.90.1150.10">
    <property type="entry name" value="Aspartate Aminotransferase, domain 1"/>
    <property type="match status" value="1"/>
</dbReference>
<reference evidence="7 8" key="1">
    <citation type="submission" date="2024-01" db="EMBL/GenBank/DDBJ databases">
        <title>Comparative genomics of Cryptococcus and Kwoniella reveals pathogenesis evolution and contrasting modes of karyotype evolution via chromosome fusion or intercentromeric recombination.</title>
        <authorList>
            <person name="Coelho M.A."/>
            <person name="David-Palma M."/>
            <person name="Shea T."/>
            <person name="Bowers K."/>
            <person name="McGinley-Smith S."/>
            <person name="Mohammad A.W."/>
            <person name="Gnirke A."/>
            <person name="Yurkov A.M."/>
            <person name="Nowrousian M."/>
            <person name="Sun S."/>
            <person name="Cuomo C.A."/>
            <person name="Heitman J."/>
        </authorList>
    </citation>
    <scope>NUCLEOTIDE SEQUENCE [LARGE SCALE GENOMIC DNA]</scope>
    <source>
        <strain evidence="7 8">7685027</strain>
    </source>
</reference>
<evidence type="ECO:0000256" key="2">
    <source>
        <dbReference type="ARBA" id="ARBA00022576"/>
    </source>
</evidence>
<evidence type="ECO:0000313" key="8">
    <source>
        <dbReference type="Proteomes" id="UP001432216"/>
    </source>
</evidence>
<feature type="region of interest" description="Disordered" evidence="5">
    <location>
        <begin position="75"/>
        <end position="95"/>
    </location>
</feature>
<dbReference type="CDD" id="cd00609">
    <property type="entry name" value="AAT_like"/>
    <property type="match status" value="1"/>
</dbReference>
<comment type="cofactor">
    <cofactor evidence="1">
        <name>pyridoxal 5'-phosphate</name>
        <dbReference type="ChEBI" id="CHEBI:597326"/>
    </cofactor>
</comment>
<evidence type="ECO:0000313" key="7">
    <source>
        <dbReference type="EMBL" id="WVO22369.1"/>
    </source>
</evidence>
<dbReference type="Pfam" id="PF00155">
    <property type="entry name" value="Aminotran_1_2"/>
    <property type="match status" value="1"/>
</dbReference>
<keyword evidence="2" id="KW-0032">Aminotransferase</keyword>
<dbReference type="GeneID" id="89990471"/>
<organism evidence="7 8">
    <name type="scientific">Cryptococcus decagattii</name>
    <dbReference type="NCBI Taxonomy" id="1859122"/>
    <lineage>
        <taxon>Eukaryota</taxon>
        <taxon>Fungi</taxon>
        <taxon>Dikarya</taxon>
        <taxon>Basidiomycota</taxon>
        <taxon>Agaricomycotina</taxon>
        <taxon>Tremellomycetes</taxon>
        <taxon>Tremellales</taxon>
        <taxon>Cryptococcaceae</taxon>
        <taxon>Cryptococcus</taxon>
        <taxon>Cryptococcus gattii species complex</taxon>
    </lineage>
</organism>
<proteinExistence type="predicted"/>
<dbReference type="Gene3D" id="3.40.640.10">
    <property type="entry name" value="Type I PLP-dependent aspartate aminotransferase-like (Major domain)"/>
    <property type="match status" value="1"/>
</dbReference>
<dbReference type="PANTHER" id="PTHR43807">
    <property type="entry name" value="FI04487P"/>
    <property type="match status" value="1"/>
</dbReference>
<keyword evidence="3" id="KW-0808">Transferase</keyword>
<dbReference type="InterPro" id="IPR015424">
    <property type="entry name" value="PyrdxlP-dep_Trfase"/>
</dbReference>
<evidence type="ECO:0000256" key="5">
    <source>
        <dbReference type="SAM" id="MobiDB-lite"/>
    </source>
</evidence>
<feature type="compositionally biased region" description="Polar residues" evidence="5">
    <location>
        <begin position="75"/>
        <end position="85"/>
    </location>
</feature>